<keyword evidence="2" id="KW-1185">Reference proteome</keyword>
<evidence type="ECO:0000313" key="1">
    <source>
        <dbReference type="EMBL" id="CAE8610138.1"/>
    </source>
</evidence>
<gene>
    <name evidence="1" type="ORF">PGLA1383_LOCUS27965</name>
</gene>
<comment type="caution">
    <text evidence="1">The sequence shown here is derived from an EMBL/GenBank/DDBJ whole genome shotgun (WGS) entry which is preliminary data.</text>
</comment>
<dbReference type="OrthoDB" id="10434328at2759"/>
<evidence type="ECO:0000313" key="2">
    <source>
        <dbReference type="Proteomes" id="UP000654075"/>
    </source>
</evidence>
<feature type="non-terminal residue" evidence="1">
    <location>
        <position position="509"/>
    </location>
</feature>
<protein>
    <submittedName>
        <fullName evidence="1">Uncharacterized protein</fullName>
    </submittedName>
</protein>
<reference evidence="1" key="1">
    <citation type="submission" date="2021-02" db="EMBL/GenBank/DDBJ databases">
        <authorList>
            <person name="Dougan E. K."/>
            <person name="Rhodes N."/>
            <person name="Thang M."/>
            <person name="Chan C."/>
        </authorList>
    </citation>
    <scope>NUCLEOTIDE SEQUENCE</scope>
</reference>
<accession>A0A813FIC4</accession>
<dbReference type="Proteomes" id="UP000654075">
    <property type="component" value="Unassembled WGS sequence"/>
</dbReference>
<sequence>AQLERLFATCSEEAGPKGAKARLARMLQTTSASCARVNHAKFNVQTQLLIQGVNVLSPPELDALATAVRDIVADELRVSVEPHFTNPRVNPLVLAVAEMCEVDMAIRNLDESRVSVKIHPVFFEQDAWSRPMRSLQPPRPPRGQEGRAFVPPGLPGGACSGCSVRNLQVTAVQPALGDTGTDTEGVIRIFFDEAIVVDNPTARIRLYPKAFAEVCKEIKDDSRYLYFPSDTGLGGIKAADATVDSRQTPSVPVRALCHEYTMADIVSVQAFDEVLEIAPRHPLLRNTPYVVHIEPWAVRARNPKKEERYPARWTGWEKDGTRPEYSFITGNPSSKAEISIAVGCGDDQACAIAQRLLRFSADGLADRIKCFLAWYRCVKDPSSPQVCAAPDGVSWCSPQSATWAQASQGAAQSSSLTGLSQESVGQELILRKGEPMILRSPEVEIGDGAEWVWVLSGISWILSSLSAFRAVQWFCDVYRDSREFDPYVVQATAALPYLSLAAVLALQTP</sequence>
<dbReference type="AlphaFoldDB" id="A0A813FIC4"/>
<name>A0A813FIC4_POLGL</name>
<proteinExistence type="predicted"/>
<organism evidence="1 2">
    <name type="scientific">Polarella glacialis</name>
    <name type="common">Dinoflagellate</name>
    <dbReference type="NCBI Taxonomy" id="89957"/>
    <lineage>
        <taxon>Eukaryota</taxon>
        <taxon>Sar</taxon>
        <taxon>Alveolata</taxon>
        <taxon>Dinophyceae</taxon>
        <taxon>Suessiales</taxon>
        <taxon>Suessiaceae</taxon>
        <taxon>Polarella</taxon>
    </lineage>
</organism>
<dbReference type="EMBL" id="CAJNNV010024547">
    <property type="protein sequence ID" value="CAE8610138.1"/>
    <property type="molecule type" value="Genomic_DNA"/>
</dbReference>